<keyword evidence="5" id="KW-0809">Transit peptide</keyword>
<dbReference type="SUPFAM" id="SSF51735">
    <property type="entry name" value="NAD(P)-binding Rossmann-fold domains"/>
    <property type="match status" value="1"/>
</dbReference>
<dbReference type="RefSeq" id="WP_205262020.1">
    <property type="nucleotide sequence ID" value="NZ_JAERWK010000023.1"/>
</dbReference>
<evidence type="ECO:0000256" key="5">
    <source>
        <dbReference type="ARBA" id="ARBA00022946"/>
    </source>
</evidence>
<keyword evidence="4" id="KW-0521">NADP</keyword>
<keyword evidence="2" id="KW-0444">Lipid biosynthesis</keyword>
<accession>A0A939BXZ6</accession>
<feature type="domain" description="Enoyl reductase (ER)" evidence="11">
    <location>
        <begin position="23"/>
        <end position="336"/>
    </location>
</feature>
<dbReference type="InterPro" id="IPR020843">
    <property type="entry name" value="ER"/>
</dbReference>
<keyword evidence="13" id="KW-1185">Reference proteome</keyword>
<evidence type="ECO:0000313" key="12">
    <source>
        <dbReference type="EMBL" id="MBM9469058.1"/>
    </source>
</evidence>
<name>A0A939BXZ6_9ACTN</name>
<dbReference type="Proteomes" id="UP000663792">
    <property type="component" value="Unassembled WGS sequence"/>
</dbReference>
<sequence>MSAAVPDTVPDTMRQVVQRRYGRPAEVAEIDTVPVPVPRDGQLLVRLEAAPINPAEILMFEGRYGYGPSKPALPRKAGIEGVGTVVGGATDVVPEGTTVALLGVDGLWSDYMVIPAATAIRLPPDTDKVQLALGMVNPQAVILLLEEHVKLQPGDWIVQNAGNSAFGRILDTVAHERGHKVVNVVRSQQAADSVAGRLTGPVVIDGPDLQQQVEAITGGELAVLGVDAVGGAATNRLAHCLKAGAVVSNYGLMSGEPCQIDSELVVFNDIRLEGYWTPRSMRTLTSEQIGAVFTEAFDLVISGKFDIPVEQTYSLSDVGAALEHAERGGRGGKIVLTR</sequence>
<evidence type="ECO:0000256" key="6">
    <source>
        <dbReference type="ARBA" id="ARBA00023002"/>
    </source>
</evidence>
<comment type="catalytic activity">
    <reaction evidence="10">
        <text>a 2,3-saturated acyl-[ACP] + NADP(+) = a (2E)-enoyl-[ACP] + NADPH + H(+)</text>
        <dbReference type="Rhea" id="RHEA:22564"/>
        <dbReference type="Rhea" id="RHEA-COMP:9925"/>
        <dbReference type="Rhea" id="RHEA-COMP:9926"/>
        <dbReference type="ChEBI" id="CHEBI:15378"/>
        <dbReference type="ChEBI" id="CHEBI:57783"/>
        <dbReference type="ChEBI" id="CHEBI:58349"/>
        <dbReference type="ChEBI" id="CHEBI:78784"/>
        <dbReference type="ChEBI" id="CHEBI:78785"/>
        <dbReference type="EC" id="1.3.1.104"/>
    </reaction>
</comment>
<dbReference type="SUPFAM" id="SSF50129">
    <property type="entry name" value="GroES-like"/>
    <property type="match status" value="1"/>
</dbReference>
<evidence type="ECO:0000313" key="13">
    <source>
        <dbReference type="Proteomes" id="UP000663792"/>
    </source>
</evidence>
<evidence type="ECO:0000256" key="1">
    <source>
        <dbReference type="ARBA" id="ARBA00010371"/>
    </source>
</evidence>
<evidence type="ECO:0000256" key="4">
    <source>
        <dbReference type="ARBA" id="ARBA00022857"/>
    </source>
</evidence>
<evidence type="ECO:0000256" key="10">
    <source>
        <dbReference type="ARBA" id="ARBA00048843"/>
    </source>
</evidence>
<evidence type="ECO:0000256" key="7">
    <source>
        <dbReference type="ARBA" id="ARBA00023098"/>
    </source>
</evidence>
<dbReference type="CDD" id="cd05282">
    <property type="entry name" value="ETR_like"/>
    <property type="match status" value="1"/>
</dbReference>
<reference evidence="12" key="1">
    <citation type="submission" date="2021-01" db="EMBL/GenBank/DDBJ databases">
        <title>YIM 132084 draft genome.</title>
        <authorList>
            <person name="An D."/>
        </authorList>
    </citation>
    <scope>NUCLEOTIDE SEQUENCE</scope>
    <source>
        <strain evidence="12">YIM 132084</strain>
    </source>
</reference>
<dbReference type="Gene3D" id="3.90.180.10">
    <property type="entry name" value="Medium-chain alcohol dehydrogenases, catalytic domain"/>
    <property type="match status" value="1"/>
</dbReference>
<dbReference type="Pfam" id="PF13602">
    <property type="entry name" value="ADH_zinc_N_2"/>
    <property type="match status" value="1"/>
</dbReference>
<dbReference type="AlphaFoldDB" id="A0A939BXZ6"/>
<evidence type="ECO:0000256" key="2">
    <source>
        <dbReference type="ARBA" id="ARBA00022516"/>
    </source>
</evidence>
<dbReference type="Pfam" id="PF08240">
    <property type="entry name" value="ADH_N"/>
    <property type="match status" value="1"/>
</dbReference>
<dbReference type="PANTHER" id="PTHR43981">
    <property type="entry name" value="ENOYL-[ACYL-CARRIER-PROTEIN] REDUCTASE, MITOCHONDRIAL"/>
    <property type="match status" value="1"/>
</dbReference>
<protein>
    <recommendedName>
        <fullName evidence="9">enoyl-[acyl-carrier-protein] reductase</fullName>
        <ecNumber evidence="9">1.3.1.104</ecNumber>
    </recommendedName>
</protein>
<organism evidence="12 13">
    <name type="scientific">Nakamurella leprariae</name>
    <dbReference type="NCBI Taxonomy" id="2803911"/>
    <lineage>
        <taxon>Bacteria</taxon>
        <taxon>Bacillati</taxon>
        <taxon>Actinomycetota</taxon>
        <taxon>Actinomycetes</taxon>
        <taxon>Nakamurellales</taxon>
        <taxon>Nakamurellaceae</taxon>
        <taxon>Nakamurella</taxon>
    </lineage>
</organism>
<proteinExistence type="inferred from homology"/>
<dbReference type="SMART" id="SM00829">
    <property type="entry name" value="PKS_ER"/>
    <property type="match status" value="1"/>
</dbReference>
<evidence type="ECO:0000256" key="9">
    <source>
        <dbReference type="ARBA" id="ARBA00038963"/>
    </source>
</evidence>
<keyword evidence="7" id="KW-0443">Lipid metabolism</keyword>
<dbReference type="GO" id="GO:0141148">
    <property type="term" value="F:enoyl-[acyl-carrier-protein] reductase (NADPH) activity"/>
    <property type="evidence" value="ECO:0007669"/>
    <property type="project" value="UniProtKB-EC"/>
</dbReference>
<dbReference type="InterPro" id="IPR011032">
    <property type="entry name" value="GroES-like_sf"/>
</dbReference>
<dbReference type="InterPro" id="IPR036291">
    <property type="entry name" value="NAD(P)-bd_dom_sf"/>
</dbReference>
<dbReference type="GO" id="GO:0006633">
    <property type="term" value="P:fatty acid biosynthetic process"/>
    <property type="evidence" value="ECO:0007669"/>
    <property type="project" value="UniProtKB-KW"/>
</dbReference>
<evidence type="ECO:0000256" key="3">
    <source>
        <dbReference type="ARBA" id="ARBA00022832"/>
    </source>
</evidence>
<keyword evidence="6" id="KW-0560">Oxidoreductase</keyword>
<dbReference type="InterPro" id="IPR013154">
    <property type="entry name" value="ADH-like_N"/>
</dbReference>
<evidence type="ECO:0000259" key="11">
    <source>
        <dbReference type="SMART" id="SM00829"/>
    </source>
</evidence>
<comment type="caution">
    <text evidence="12">The sequence shown here is derived from an EMBL/GenBank/DDBJ whole genome shotgun (WGS) entry which is preliminary data.</text>
</comment>
<dbReference type="EC" id="1.3.1.104" evidence="9"/>
<evidence type="ECO:0000256" key="8">
    <source>
        <dbReference type="ARBA" id="ARBA00023160"/>
    </source>
</evidence>
<dbReference type="PANTHER" id="PTHR43981:SF2">
    <property type="entry name" value="ENOYL-[ACYL-CARRIER-PROTEIN] REDUCTASE, MITOCHONDRIAL"/>
    <property type="match status" value="1"/>
</dbReference>
<dbReference type="EMBL" id="JAERWK010000023">
    <property type="protein sequence ID" value="MBM9469058.1"/>
    <property type="molecule type" value="Genomic_DNA"/>
</dbReference>
<keyword evidence="8" id="KW-0275">Fatty acid biosynthesis</keyword>
<gene>
    <name evidence="12" type="ORF">JL106_17365</name>
</gene>
<comment type="similarity">
    <text evidence="1">Belongs to the zinc-containing alcohol dehydrogenase family. Quinone oxidoreductase subfamily.</text>
</comment>
<keyword evidence="3" id="KW-0276">Fatty acid metabolism</keyword>
<dbReference type="Gene3D" id="3.40.50.720">
    <property type="entry name" value="NAD(P)-binding Rossmann-like Domain"/>
    <property type="match status" value="1"/>
</dbReference>
<dbReference type="InterPro" id="IPR051034">
    <property type="entry name" value="Mito_Enoyl-ACP_Reductase"/>
</dbReference>